<feature type="domain" description="AB hydrolase-1" evidence="1">
    <location>
        <begin position="67"/>
        <end position="180"/>
    </location>
</feature>
<dbReference type="PRINTS" id="PR00111">
    <property type="entry name" value="ABHYDROLASE"/>
</dbReference>
<dbReference type="PANTHER" id="PTHR43433:SF5">
    <property type="entry name" value="AB HYDROLASE-1 DOMAIN-CONTAINING PROTEIN"/>
    <property type="match status" value="1"/>
</dbReference>
<dbReference type="GO" id="GO:0016787">
    <property type="term" value="F:hydrolase activity"/>
    <property type="evidence" value="ECO:0007669"/>
    <property type="project" value="UniProtKB-KW"/>
</dbReference>
<dbReference type="Proteomes" id="UP001474120">
    <property type="component" value="Unassembled WGS sequence"/>
</dbReference>
<name>A0ABU9L4G4_9FLAO</name>
<dbReference type="Pfam" id="PF00561">
    <property type="entry name" value="Abhydrolase_1"/>
    <property type="match status" value="2"/>
</dbReference>
<dbReference type="InterPro" id="IPR000073">
    <property type="entry name" value="AB_hydrolase_1"/>
</dbReference>
<dbReference type="PANTHER" id="PTHR43433">
    <property type="entry name" value="HYDROLASE, ALPHA/BETA FOLD FAMILY PROTEIN"/>
    <property type="match status" value="1"/>
</dbReference>
<evidence type="ECO:0000259" key="1">
    <source>
        <dbReference type="Pfam" id="PF00561"/>
    </source>
</evidence>
<dbReference type="SUPFAM" id="SSF53474">
    <property type="entry name" value="alpha/beta-Hydrolases"/>
    <property type="match status" value="1"/>
</dbReference>
<dbReference type="Gene3D" id="3.40.50.1820">
    <property type="entry name" value="alpha/beta hydrolase"/>
    <property type="match status" value="1"/>
</dbReference>
<protein>
    <submittedName>
        <fullName evidence="2">Alpha/beta hydrolase</fullName>
    </submittedName>
</protein>
<dbReference type="InterPro" id="IPR029058">
    <property type="entry name" value="AB_hydrolase_fold"/>
</dbReference>
<accession>A0ABU9L4G4</accession>
<gene>
    <name evidence="2" type="ORF">AABB81_15575</name>
</gene>
<dbReference type="EMBL" id="JBCDNA010000003">
    <property type="protein sequence ID" value="MEL4457327.1"/>
    <property type="molecule type" value="Genomic_DNA"/>
</dbReference>
<evidence type="ECO:0000313" key="3">
    <source>
        <dbReference type="Proteomes" id="UP001474120"/>
    </source>
</evidence>
<evidence type="ECO:0000313" key="2">
    <source>
        <dbReference type="EMBL" id="MEL4457327.1"/>
    </source>
</evidence>
<sequence>MNIKLIFTSINKNLGIIHNLAFLCVLLFFVTPIVQAQEPVSNLGVDRSFDLSKNVVIHTKIYGEGTPIIILPGLGGSGIEQFAEYGPLIADSGYTVVLVDPRGIGESKGSLDSLTLHDLAADIAGLVKKLDLGKAVIIGRAFGNRVARCVAADYPEVTKAVVLIAAGGLVPIHKDIEHDFKKLISGNYSDDKELLELIQKTQFSPKSDAALYPRNSFYKEVGDAQWSTRLSTPYNDWWSAGKAPVLIIQGLDDLIAVPENGRILKMELGHRAELVEISDAGHSLYIEKPNEIVEAILEYLQTLN</sequence>
<keyword evidence="2" id="KW-0378">Hydrolase</keyword>
<comment type="caution">
    <text evidence="2">The sequence shown here is derived from an EMBL/GenBank/DDBJ whole genome shotgun (WGS) entry which is preliminary data.</text>
</comment>
<dbReference type="RefSeq" id="WP_342161491.1">
    <property type="nucleotide sequence ID" value="NZ_JBCDNA010000003.1"/>
</dbReference>
<proteinExistence type="predicted"/>
<reference evidence="2 3" key="1">
    <citation type="submission" date="2024-04" db="EMBL/GenBank/DDBJ databases">
        <title>whole genome sequencing of Lutimonas vermicola strain IMCC1616.</title>
        <authorList>
            <person name="Bae S.S."/>
        </authorList>
    </citation>
    <scope>NUCLEOTIDE SEQUENCE [LARGE SCALE GENOMIC DNA]</scope>
    <source>
        <strain evidence="2 3">IMCC1616</strain>
    </source>
</reference>
<dbReference type="InterPro" id="IPR050471">
    <property type="entry name" value="AB_hydrolase"/>
</dbReference>
<feature type="domain" description="AB hydrolase-1" evidence="1">
    <location>
        <begin position="224"/>
        <end position="289"/>
    </location>
</feature>
<keyword evidence="3" id="KW-1185">Reference proteome</keyword>
<organism evidence="2 3">
    <name type="scientific">Lutimonas vermicola</name>
    <dbReference type="NCBI Taxonomy" id="414288"/>
    <lineage>
        <taxon>Bacteria</taxon>
        <taxon>Pseudomonadati</taxon>
        <taxon>Bacteroidota</taxon>
        <taxon>Flavobacteriia</taxon>
        <taxon>Flavobacteriales</taxon>
        <taxon>Flavobacteriaceae</taxon>
        <taxon>Lutimonas</taxon>
    </lineage>
</organism>